<proteinExistence type="predicted"/>
<organism evidence="1 2">
    <name type="scientific">Persea americana</name>
    <name type="common">Avocado</name>
    <dbReference type="NCBI Taxonomy" id="3435"/>
    <lineage>
        <taxon>Eukaryota</taxon>
        <taxon>Viridiplantae</taxon>
        <taxon>Streptophyta</taxon>
        <taxon>Embryophyta</taxon>
        <taxon>Tracheophyta</taxon>
        <taxon>Spermatophyta</taxon>
        <taxon>Magnoliopsida</taxon>
        <taxon>Magnoliidae</taxon>
        <taxon>Laurales</taxon>
        <taxon>Lauraceae</taxon>
        <taxon>Persea</taxon>
    </lineage>
</organism>
<dbReference type="EMBL" id="CM056809">
    <property type="protein sequence ID" value="KAJ8647234.1"/>
    <property type="molecule type" value="Genomic_DNA"/>
</dbReference>
<evidence type="ECO:0000313" key="2">
    <source>
        <dbReference type="Proteomes" id="UP001234297"/>
    </source>
</evidence>
<accession>A0ACC2MPE1</accession>
<gene>
    <name evidence="1" type="ORF">MRB53_000257</name>
</gene>
<reference evidence="1 2" key="1">
    <citation type="journal article" date="2022" name="Hortic Res">
        <title>A haplotype resolved chromosomal level avocado genome allows analysis of novel avocado genes.</title>
        <authorList>
            <person name="Nath O."/>
            <person name="Fletcher S.J."/>
            <person name="Hayward A."/>
            <person name="Shaw L.M."/>
            <person name="Masouleh A.K."/>
            <person name="Furtado A."/>
            <person name="Henry R.J."/>
            <person name="Mitter N."/>
        </authorList>
    </citation>
    <scope>NUCLEOTIDE SEQUENCE [LARGE SCALE GENOMIC DNA]</scope>
    <source>
        <strain evidence="2">cv. Hass</strain>
    </source>
</reference>
<evidence type="ECO:0000313" key="1">
    <source>
        <dbReference type="EMBL" id="KAJ8647234.1"/>
    </source>
</evidence>
<dbReference type="Proteomes" id="UP001234297">
    <property type="component" value="Chromosome 1"/>
</dbReference>
<protein>
    <submittedName>
        <fullName evidence="1">Uncharacterized protein</fullName>
    </submittedName>
</protein>
<comment type="caution">
    <text evidence="1">The sequence shown here is derived from an EMBL/GenBank/DDBJ whole genome shotgun (WGS) entry which is preliminary data.</text>
</comment>
<sequence length="774" mass="85217">MELLLETTLFAFSTTSPRPPQPKLSFHRDLSRSKNLLFSRQSPPISTPLRLSSKPNGHIDRDSNAVEVIGIGSRKDAVLDFCLEASFESTSTRFWTIHMRDSQEVQLIQRSLGTDVVLKNMEGPLLVQSCPRAVVLVASAGYGSDHTTAVELLDAVKSAEGLAVAIVLKPFGFEGQRRQHEVRDLVNMLRERRFFCIVVDTDALLKKEVLTLAEALRSAHIAVLLAINSISVLMSDMHPKLIDSLPDGCKEVKVSEILRQLGSYREAEVGFGAGHNIKSSIANAIFDCPFLTGGLKDLNGIVICTLASATLMDNSDIHSFTHAFRQTTEYTKEIIFSRIHEPVLQPNLIVTTLLVLGCKGQKVSPKRSFLSSLALHFPFVFNFWGRGSPESEESPGDPCLSEALSPSNSGDMPVLKPSDSSNENVDVQSEELETVLGNGYEGVSASRKSVSKAEASEVGFSLTSTDSISLHYDQTSGGQPAFQREPLSSWSDGPGFHIAQQWAEERAIAAGSTSIGDELNLHALPIGVKPSEQSTYGPQLSNPPQPADLKNLDDMTGETLHSPNVTSWDVLTDAGFEVVMEICNAASTFLKGKYVIGVSRKQGQLSARAASMLEAERDSQKKWTPVTEMKYRGGIYRGRCQGGLPEGKGRLTLVDGSFYDGTWRFGKRSGLGTFCYSNGDVFQGSWRDDLIHGKGWFYFHTGDRWFANFWKGKANGEGRYYSKYGNIFFGQFKDGWRHGQCLSIDIDGTRWNEIWNEGVLVSRNKLDDDETGEP</sequence>
<keyword evidence="2" id="KW-1185">Reference proteome</keyword>
<name>A0ACC2MPE1_PERAE</name>